<organism evidence="2 3">
    <name type="scientific">Zhongshania marina</name>
    <dbReference type="NCBI Taxonomy" id="2304603"/>
    <lineage>
        <taxon>Bacteria</taxon>
        <taxon>Pseudomonadati</taxon>
        <taxon>Pseudomonadota</taxon>
        <taxon>Gammaproteobacteria</taxon>
        <taxon>Cellvibrionales</taxon>
        <taxon>Spongiibacteraceae</taxon>
        <taxon>Zhongshania</taxon>
    </lineage>
</organism>
<evidence type="ECO:0000313" key="3">
    <source>
        <dbReference type="Proteomes" id="UP000237222"/>
    </source>
</evidence>
<dbReference type="Proteomes" id="UP000237222">
    <property type="component" value="Unassembled WGS sequence"/>
</dbReference>
<reference evidence="2 3" key="1">
    <citation type="submission" date="2018-01" db="EMBL/GenBank/DDBJ databases">
        <authorList>
            <person name="Yu X.-D."/>
        </authorList>
    </citation>
    <scope>NUCLEOTIDE SEQUENCE [LARGE SCALE GENOMIC DNA]</scope>
    <source>
        <strain evidence="2 3">ZX-21</strain>
    </source>
</reference>
<sequence>MLNCKQFTDLASDHIDLQRTGWKRVEIRLHLMICRHCRRFSRHLDRSRQTGAAIAEQLWRSDSEQSEAIFSKIIPSPPSDKAP</sequence>
<accession>A0A2S4HIS9</accession>
<comment type="caution">
    <text evidence="2">The sequence shown here is derived from an EMBL/GenBank/DDBJ whole genome shotgun (WGS) entry which is preliminary data.</text>
</comment>
<evidence type="ECO:0000313" key="2">
    <source>
        <dbReference type="EMBL" id="POP53904.1"/>
    </source>
</evidence>
<dbReference type="EMBL" id="PQGG01000010">
    <property type="protein sequence ID" value="POP53904.1"/>
    <property type="molecule type" value="Genomic_DNA"/>
</dbReference>
<dbReference type="AlphaFoldDB" id="A0A2S4HIS9"/>
<dbReference type="InterPro" id="IPR027383">
    <property type="entry name" value="Znf_put"/>
</dbReference>
<dbReference type="Pfam" id="PF13490">
    <property type="entry name" value="zf-HC2"/>
    <property type="match status" value="1"/>
</dbReference>
<dbReference type="RefSeq" id="WP_103683343.1">
    <property type="nucleotide sequence ID" value="NZ_PQGG01000010.1"/>
</dbReference>
<evidence type="ECO:0000259" key="1">
    <source>
        <dbReference type="Pfam" id="PF13490"/>
    </source>
</evidence>
<gene>
    <name evidence="2" type="ORF">C0068_04760</name>
</gene>
<proteinExistence type="predicted"/>
<protein>
    <recommendedName>
        <fullName evidence="1">Putative zinc-finger domain-containing protein</fullName>
    </recommendedName>
</protein>
<dbReference type="OrthoDB" id="8374021at2"/>
<feature type="domain" description="Putative zinc-finger" evidence="1">
    <location>
        <begin position="4"/>
        <end position="38"/>
    </location>
</feature>
<name>A0A2S4HIS9_9GAMM</name>